<feature type="domain" description="Bacterial virulence protein VirB8" evidence="5">
    <location>
        <begin position="87"/>
        <end position="196"/>
    </location>
</feature>
<sequence>MSQTVSVTKSDKAARRPSPKPRPEESETPPEEAQKPAEKVEEISVGQAFRRLLRGMRPSFSLRTAGVVVLIVAIAAVAGYFGWQSYKQTAVTKAEASALAAARTYATDLSTYDYRSLSGNFKKITANSTGQFAQQYAKVSQNLTKLIQQYHATSKGTVVRAGVSEGTSDRVVVVLFVDQQITNTNSPQPRVDRNRMQMVLVKTNNHWQISDVALL</sequence>
<dbReference type="InterPro" id="IPR007430">
    <property type="entry name" value="VirB8"/>
</dbReference>
<evidence type="ECO:0000256" key="3">
    <source>
        <dbReference type="SAM" id="MobiDB-lite"/>
    </source>
</evidence>
<protein>
    <recommendedName>
        <fullName evidence="5">Bacterial virulence protein VirB8 domain-containing protein</fullName>
    </recommendedName>
</protein>
<dbReference type="Gene3D" id="3.10.450.50">
    <property type="match status" value="1"/>
</dbReference>
<dbReference type="PANTHER" id="PTHR37042">
    <property type="entry name" value="OUTER MEMBRANE PROTEIN RV1973"/>
    <property type="match status" value="1"/>
</dbReference>
<keyword evidence="4" id="KW-0812">Transmembrane</keyword>
<evidence type="ECO:0000256" key="1">
    <source>
        <dbReference type="ARBA" id="ARBA00004370"/>
    </source>
</evidence>
<keyword evidence="2 4" id="KW-0472">Membrane</keyword>
<feature type="region of interest" description="Disordered" evidence="3">
    <location>
        <begin position="1"/>
        <end position="40"/>
    </location>
</feature>
<keyword evidence="4" id="KW-1133">Transmembrane helix</keyword>
<gene>
    <name evidence="6" type="ORF">GCM10009765_13640</name>
</gene>
<feature type="transmembrane region" description="Helical" evidence="4">
    <location>
        <begin position="60"/>
        <end position="83"/>
    </location>
</feature>
<keyword evidence="7" id="KW-1185">Reference proteome</keyword>
<evidence type="ECO:0000313" key="7">
    <source>
        <dbReference type="Proteomes" id="UP001500618"/>
    </source>
</evidence>
<organism evidence="6 7">
    <name type="scientific">Fodinicola feengrottensis</name>
    <dbReference type="NCBI Taxonomy" id="435914"/>
    <lineage>
        <taxon>Bacteria</taxon>
        <taxon>Bacillati</taxon>
        <taxon>Actinomycetota</taxon>
        <taxon>Actinomycetes</taxon>
        <taxon>Mycobacteriales</taxon>
        <taxon>Fodinicola</taxon>
    </lineage>
</organism>
<name>A0ABN2G5B8_9ACTN</name>
<dbReference type="PANTHER" id="PTHR37042:SF4">
    <property type="entry name" value="OUTER MEMBRANE PROTEIN RV1973"/>
    <property type="match status" value="1"/>
</dbReference>
<dbReference type="Proteomes" id="UP001500618">
    <property type="component" value="Unassembled WGS sequence"/>
</dbReference>
<evidence type="ECO:0000256" key="4">
    <source>
        <dbReference type="SAM" id="Phobius"/>
    </source>
</evidence>
<reference evidence="6 7" key="1">
    <citation type="journal article" date="2019" name="Int. J. Syst. Evol. Microbiol.">
        <title>The Global Catalogue of Microorganisms (GCM) 10K type strain sequencing project: providing services to taxonomists for standard genome sequencing and annotation.</title>
        <authorList>
            <consortium name="The Broad Institute Genomics Platform"/>
            <consortium name="The Broad Institute Genome Sequencing Center for Infectious Disease"/>
            <person name="Wu L."/>
            <person name="Ma J."/>
        </authorList>
    </citation>
    <scope>NUCLEOTIDE SEQUENCE [LARGE SCALE GENOMIC DNA]</scope>
    <source>
        <strain evidence="6 7">JCM 14718</strain>
    </source>
</reference>
<comment type="subcellular location">
    <subcellularLocation>
        <location evidence="1">Membrane</location>
    </subcellularLocation>
</comment>
<dbReference type="EMBL" id="BAAANY010000005">
    <property type="protein sequence ID" value="GAA1665350.1"/>
    <property type="molecule type" value="Genomic_DNA"/>
</dbReference>
<dbReference type="Pfam" id="PF04335">
    <property type="entry name" value="VirB8"/>
    <property type="match status" value="1"/>
</dbReference>
<evidence type="ECO:0000256" key="2">
    <source>
        <dbReference type="ARBA" id="ARBA00023136"/>
    </source>
</evidence>
<comment type="caution">
    <text evidence="6">The sequence shown here is derived from an EMBL/GenBank/DDBJ whole genome shotgun (WGS) entry which is preliminary data.</text>
</comment>
<evidence type="ECO:0000259" key="5">
    <source>
        <dbReference type="Pfam" id="PF04335"/>
    </source>
</evidence>
<dbReference type="RefSeq" id="WP_163570251.1">
    <property type="nucleotide sequence ID" value="NZ_BAAANY010000005.1"/>
</dbReference>
<evidence type="ECO:0000313" key="6">
    <source>
        <dbReference type="EMBL" id="GAA1665350.1"/>
    </source>
</evidence>
<proteinExistence type="predicted"/>
<accession>A0ABN2G5B8</accession>